<dbReference type="SUPFAM" id="SSF51735">
    <property type="entry name" value="NAD(P)-binding Rossmann-fold domains"/>
    <property type="match status" value="1"/>
</dbReference>
<dbReference type="SMART" id="SM00829">
    <property type="entry name" value="PKS_ER"/>
    <property type="match status" value="1"/>
</dbReference>
<accession>A0A2C5WYJ4</accession>
<dbReference type="InterPro" id="IPR036291">
    <property type="entry name" value="NAD(P)-bd_dom_sf"/>
</dbReference>
<dbReference type="PANTHER" id="PTHR48106:SF13">
    <property type="entry name" value="QUINONE OXIDOREDUCTASE-RELATED"/>
    <property type="match status" value="1"/>
</dbReference>
<evidence type="ECO:0000313" key="6">
    <source>
        <dbReference type="EMBL" id="PHH51265.1"/>
    </source>
</evidence>
<dbReference type="PANTHER" id="PTHR48106">
    <property type="entry name" value="QUINONE OXIDOREDUCTASE PIG3-RELATED"/>
    <property type="match status" value="1"/>
</dbReference>
<reference evidence="6 7" key="1">
    <citation type="journal article" date="2013" name="Fungal Biol.">
        <title>Analysis of microsatellite markers in the genome of the plant pathogen Ceratocystis fimbriata.</title>
        <authorList>
            <person name="Simpson M.C."/>
            <person name="Wilken P.M."/>
            <person name="Coetzee M.P."/>
            <person name="Wingfield M.J."/>
            <person name="Wingfield B.D."/>
        </authorList>
    </citation>
    <scope>NUCLEOTIDE SEQUENCE [LARGE SCALE GENOMIC DNA]</scope>
    <source>
        <strain evidence="6 7">CBS 114723</strain>
    </source>
</reference>
<reference evidence="6 7" key="2">
    <citation type="journal article" date="2013" name="IMA Fungus">
        <title>IMA Genome-F 1: Ceratocystis fimbriata: Draft nuclear genome sequence for the plant pathogen, Ceratocystis fimbriata.</title>
        <authorList>
            <person name="Wilken P.M."/>
            <person name="Steenkamp E.T."/>
            <person name="Wingfield M.J."/>
            <person name="de Beer Z.W."/>
            <person name="Wingfield B.D."/>
        </authorList>
    </citation>
    <scope>NUCLEOTIDE SEQUENCE [LARGE SCALE GENOMIC DNA]</scope>
    <source>
        <strain evidence="6 7">CBS 114723</strain>
    </source>
</reference>
<dbReference type="InterPro" id="IPR013154">
    <property type="entry name" value="ADH-like_N"/>
</dbReference>
<keyword evidence="7" id="KW-1185">Reference proteome</keyword>
<dbReference type="GO" id="GO:0035925">
    <property type="term" value="F:mRNA 3'-UTR AU-rich region binding"/>
    <property type="evidence" value="ECO:0007669"/>
    <property type="project" value="TreeGrafter"/>
</dbReference>
<dbReference type="CDD" id="cd05286">
    <property type="entry name" value="QOR2"/>
    <property type="match status" value="1"/>
</dbReference>
<dbReference type="GO" id="GO:0005829">
    <property type="term" value="C:cytosol"/>
    <property type="evidence" value="ECO:0007669"/>
    <property type="project" value="TreeGrafter"/>
</dbReference>
<evidence type="ECO:0000256" key="4">
    <source>
        <dbReference type="ARBA" id="ARBA00070796"/>
    </source>
</evidence>
<evidence type="ECO:0000256" key="3">
    <source>
        <dbReference type="ARBA" id="ARBA00043088"/>
    </source>
</evidence>
<evidence type="ECO:0000256" key="1">
    <source>
        <dbReference type="ARBA" id="ARBA00022857"/>
    </source>
</evidence>
<dbReference type="PROSITE" id="PS01162">
    <property type="entry name" value="QOR_ZETA_CRYSTAL"/>
    <property type="match status" value="1"/>
</dbReference>
<dbReference type="Pfam" id="PF08240">
    <property type="entry name" value="ADH_N"/>
    <property type="match status" value="1"/>
</dbReference>
<gene>
    <name evidence="6" type="primary">ZTA1</name>
    <name evidence="6" type="ORF">CFIMG_002496RA</name>
</gene>
<dbReference type="OrthoDB" id="48317at2759"/>
<proteinExistence type="predicted"/>
<organism evidence="6 7">
    <name type="scientific">Ceratocystis fimbriata CBS 114723</name>
    <dbReference type="NCBI Taxonomy" id="1035309"/>
    <lineage>
        <taxon>Eukaryota</taxon>
        <taxon>Fungi</taxon>
        <taxon>Dikarya</taxon>
        <taxon>Ascomycota</taxon>
        <taxon>Pezizomycotina</taxon>
        <taxon>Sordariomycetes</taxon>
        <taxon>Hypocreomycetidae</taxon>
        <taxon>Microascales</taxon>
        <taxon>Ceratocystidaceae</taxon>
        <taxon>Ceratocystis</taxon>
    </lineage>
</organism>
<evidence type="ECO:0000256" key="2">
    <source>
        <dbReference type="ARBA" id="ARBA00023002"/>
    </source>
</evidence>
<name>A0A2C5WYJ4_9PEZI</name>
<dbReference type="Proteomes" id="UP000222788">
    <property type="component" value="Unassembled WGS sequence"/>
</dbReference>
<evidence type="ECO:0000259" key="5">
    <source>
        <dbReference type="SMART" id="SM00829"/>
    </source>
</evidence>
<dbReference type="GO" id="GO:0008270">
    <property type="term" value="F:zinc ion binding"/>
    <property type="evidence" value="ECO:0007669"/>
    <property type="project" value="InterPro"/>
</dbReference>
<keyword evidence="1" id="KW-0521">NADP</keyword>
<feature type="domain" description="Enoyl reductase (ER)" evidence="5">
    <location>
        <begin position="16"/>
        <end position="326"/>
    </location>
</feature>
<dbReference type="InterPro" id="IPR002364">
    <property type="entry name" value="Quin_OxRdtase/zeta-crystal_CS"/>
</dbReference>
<dbReference type="SUPFAM" id="SSF50129">
    <property type="entry name" value="GroES-like"/>
    <property type="match status" value="1"/>
</dbReference>
<comment type="caution">
    <text evidence="6">The sequence shown here is derived from an EMBL/GenBank/DDBJ whole genome shotgun (WGS) entry which is preliminary data.</text>
</comment>
<keyword evidence="2" id="KW-0560">Oxidoreductase</keyword>
<dbReference type="InterPro" id="IPR013149">
    <property type="entry name" value="ADH-like_C"/>
</dbReference>
<dbReference type="AlphaFoldDB" id="A0A2C5WYJ4"/>
<dbReference type="GO" id="GO:0070402">
    <property type="term" value="F:NADPH binding"/>
    <property type="evidence" value="ECO:0007669"/>
    <property type="project" value="TreeGrafter"/>
</dbReference>
<evidence type="ECO:0000313" key="7">
    <source>
        <dbReference type="Proteomes" id="UP000222788"/>
    </source>
</evidence>
<dbReference type="EMBL" id="APWK03000100">
    <property type="protein sequence ID" value="PHH51265.1"/>
    <property type="molecule type" value="Genomic_DNA"/>
</dbReference>
<dbReference type="Pfam" id="PF00107">
    <property type="entry name" value="ADH_zinc_N"/>
    <property type="match status" value="1"/>
</dbReference>
<dbReference type="Gene3D" id="3.90.180.10">
    <property type="entry name" value="Medium-chain alcohol dehydrogenases, catalytic domain"/>
    <property type="match status" value="1"/>
</dbReference>
<protein>
    <recommendedName>
        <fullName evidence="4">Probable quinone oxidoreductase</fullName>
    </recommendedName>
    <alternativeName>
        <fullName evidence="3">NADPH:quinone reductase</fullName>
    </alternativeName>
</protein>
<dbReference type="InterPro" id="IPR020843">
    <property type="entry name" value="ER"/>
</dbReference>
<dbReference type="InterPro" id="IPR047618">
    <property type="entry name" value="QOR-like"/>
</dbReference>
<dbReference type="Gene3D" id="3.40.50.720">
    <property type="entry name" value="NAD(P)-binding Rossmann-like Domain"/>
    <property type="match status" value="1"/>
</dbReference>
<sequence length="329" mass="34854">MAIPTTQTAITIPQIGGIDVLQYNTTALVPSLSSGHVIVKNAYAGINYIDTYFRTGLYKAPSYPHTLGREASGIIVQVAPDVTGFSVGDHVVYMSPGADAQYTAVSEASLVRVPADITLDVAAAAFLQGLTAWTFIRESADVRPGQWALVHAAAGGVGGLLVQLLKSVGAKVVGTASSAEKRELVKELGADVVLDSKASDWVQQVKTATNGHGVDVVFDGVGKATFDGDIDAIARKGTLISFGNASGAVPPVEIFRLTPKNIKLLRPAVNAYVATREELDKYSGELFTKITQGQLRVPIHKVYPMKEVAQAHTDIESRTTVGKLLLKID</sequence>
<dbReference type="STRING" id="1035309.A0A2C5WYJ4"/>
<dbReference type="InterPro" id="IPR011032">
    <property type="entry name" value="GroES-like_sf"/>
</dbReference>
<dbReference type="FunFam" id="3.40.50.720:FF:000053">
    <property type="entry name" value="Quinone oxidoreductase 1"/>
    <property type="match status" value="1"/>
</dbReference>
<dbReference type="GO" id="GO:0003960">
    <property type="term" value="F:quinone reductase (NADPH) activity"/>
    <property type="evidence" value="ECO:0007669"/>
    <property type="project" value="InterPro"/>
</dbReference>